<sequence>MPADLGHPLTTSIPQRLDRLPWSRWHWLIVGALGVTWLLDGLEVSIVAALGPILTHSETLQLTHAQVGLTASAYLAGSVCGALLFSYLTDRQGRKKWFMITLALYLIATVLTAFSWNLFSFMFFRFLTGAGIGGEYVAINSAIDELIPARYRGQTDLTINGTWWLGSAAGGLLTILLLNPEIFPETIGWRLCFVFGAVLGVAIIIVRRVIPESPRWLMTHGRVRDAEAVVSEIERQISQYHGTTLAEPDGHLTIHPRPHTTMLTVARELFRSYPRRTALGIGLMVTQSFMYNAVSFTYPMVLTKYYGVVDNRIGFYILPFALGNFLGPLILGRYFDTVGRKPMISLTYGTSGLLLGLTGYLFWLGSLSLSTHMLIWSSIFFFASAGASAAYLTVSEVFPMEIRAMAIAFFFIVAQGAGIAAPWLYGIMIETSATSVFYGYLLGGAMMLLGAVIELWLGVKAEGQPLEQIAPPLSVRTPGSV</sequence>
<keyword evidence="4 7" id="KW-0812">Transmembrane</keyword>
<reference evidence="9 10" key="1">
    <citation type="submission" date="2015-10" db="EMBL/GenBank/DDBJ databases">
        <authorList>
            <person name="Gilbert D.G."/>
        </authorList>
    </citation>
    <scope>NUCLEOTIDE SEQUENCE [LARGE SCALE GENOMIC DNA]</scope>
    <source>
        <strain evidence="9">COMA1</strain>
    </source>
</reference>
<dbReference type="InterPro" id="IPR020846">
    <property type="entry name" value="MFS_dom"/>
</dbReference>
<dbReference type="RefSeq" id="WP_090749277.1">
    <property type="nucleotide sequence ID" value="NZ_CZQA01000009.1"/>
</dbReference>
<dbReference type="AlphaFoldDB" id="A0A0S4LGM5"/>
<keyword evidence="6 7" id="KW-0472">Membrane</keyword>
<keyword evidence="10" id="KW-1185">Reference proteome</keyword>
<feature type="transmembrane region" description="Helical" evidence="7">
    <location>
        <begin position="188"/>
        <end position="210"/>
    </location>
</feature>
<feature type="transmembrane region" description="Helical" evidence="7">
    <location>
        <begin position="437"/>
        <end position="457"/>
    </location>
</feature>
<dbReference type="Gene3D" id="1.20.1250.20">
    <property type="entry name" value="MFS general substrate transporter like domains"/>
    <property type="match status" value="1"/>
</dbReference>
<dbReference type="EMBL" id="CZQA01000009">
    <property type="protein sequence ID" value="CUS36737.1"/>
    <property type="molecule type" value="Genomic_DNA"/>
</dbReference>
<feature type="transmembrane region" description="Helical" evidence="7">
    <location>
        <begin position="65"/>
        <end position="85"/>
    </location>
</feature>
<evidence type="ECO:0000256" key="3">
    <source>
        <dbReference type="ARBA" id="ARBA00022448"/>
    </source>
</evidence>
<feature type="transmembrane region" description="Helical" evidence="7">
    <location>
        <begin position="277"/>
        <end position="301"/>
    </location>
</feature>
<feature type="domain" description="Major facilitator superfamily (MFS) profile" evidence="8">
    <location>
        <begin position="29"/>
        <end position="462"/>
    </location>
</feature>
<dbReference type="OrthoDB" id="9784658at2"/>
<organism evidence="9 10">
    <name type="scientific">Candidatus Nitrospira nitrosa</name>
    <dbReference type="NCBI Taxonomy" id="1742972"/>
    <lineage>
        <taxon>Bacteria</taxon>
        <taxon>Pseudomonadati</taxon>
        <taxon>Nitrospirota</taxon>
        <taxon>Nitrospiria</taxon>
        <taxon>Nitrospirales</taxon>
        <taxon>Nitrospiraceae</taxon>
        <taxon>Nitrospira</taxon>
    </lineage>
</organism>
<feature type="transmembrane region" description="Helical" evidence="7">
    <location>
        <begin position="25"/>
        <end position="53"/>
    </location>
</feature>
<dbReference type="InterPro" id="IPR005828">
    <property type="entry name" value="MFS_sugar_transport-like"/>
</dbReference>
<proteinExistence type="inferred from homology"/>
<keyword evidence="3" id="KW-0813">Transport</keyword>
<dbReference type="Proteomes" id="UP000199032">
    <property type="component" value="Unassembled WGS sequence"/>
</dbReference>
<protein>
    <submittedName>
        <fullName evidence="9">MFS transporter</fullName>
    </submittedName>
</protein>
<evidence type="ECO:0000256" key="7">
    <source>
        <dbReference type="SAM" id="Phobius"/>
    </source>
</evidence>
<feature type="transmembrane region" description="Helical" evidence="7">
    <location>
        <begin position="313"/>
        <end position="331"/>
    </location>
</feature>
<keyword evidence="5 7" id="KW-1133">Transmembrane helix</keyword>
<comment type="similarity">
    <text evidence="2">Belongs to the major facilitator superfamily. Sugar transporter (TC 2.A.1.1) family.</text>
</comment>
<dbReference type="InterPro" id="IPR036259">
    <property type="entry name" value="MFS_trans_sf"/>
</dbReference>
<evidence type="ECO:0000313" key="10">
    <source>
        <dbReference type="Proteomes" id="UP000199032"/>
    </source>
</evidence>
<comment type="subcellular location">
    <subcellularLocation>
        <location evidence="1">Membrane</location>
        <topology evidence="1">Multi-pass membrane protein</topology>
    </subcellularLocation>
</comment>
<evidence type="ECO:0000313" key="9">
    <source>
        <dbReference type="EMBL" id="CUS36737.1"/>
    </source>
</evidence>
<dbReference type="SUPFAM" id="SSF103473">
    <property type="entry name" value="MFS general substrate transporter"/>
    <property type="match status" value="1"/>
</dbReference>
<dbReference type="PANTHER" id="PTHR23511">
    <property type="entry name" value="SYNAPTIC VESICLE GLYCOPROTEIN 2"/>
    <property type="match status" value="1"/>
</dbReference>
<feature type="transmembrane region" description="Helical" evidence="7">
    <location>
        <begin position="97"/>
        <end position="116"/>
    </location>
</feature>
<feature type="transmembrane region" description="Helical" evidence="7">
    <location>
        <begin position="343"/>
        <end position="363"/>
    </location>
</feature>
<name>A0A0S4LGM5_9BACT</name>
<dbReference type="GO" id="GO:0022857">
    <property type="term" value="F:transmembrane transporter activity"/>
    <property type="evidence" value="ECO:0007669"/>
    <property type="project" value="InterPro"/>
</dbReference>
<evidence type="ECO:0000256" key="2">
    <source>
        <dbReference type="ARBA" id="ARBA00010992"/>
    </source>
</evidence>
<dbReference type="PANTHER" id="PTHR23511:SF34">
    <property type="entry name" value="SYNAPTIC VESICLE GLYCOPROTEIN 2"/>
    <property type="match status" value="1"/>
</dbReference>
<gene>
    <name evidence="9" type="ORF">COMA1_30217</name>
</gene>
<dbReference type="Pfam" id="PF00083">
    <property type="entry name" value="Sugar_tr"/>
    <property type="match status" value="1"/>
</dbReference>
<dbReference type="PROSITE" id="PS50850">
    <property type="entry name" value="MFS"/>
    <property type="match status" value="1"/>
</dbReference>
<evidence type="ECO:0000256" key="4">
    <source>
        <dbReference type="ARBA" id="ARBA00022692"/>
    </source>
</evidence>
<dbReference type="CDD" id="cd17316">
    <property type="entry name" value="MFS_SV2_like"/>
    <property type="match status" value="1"/>
</dbReference>
<evidence type="ECO:0000256" key="6">
    <source>
        <dbReference type="ARBA" id="ARBA00023136"/>
    </source>
</evidence>
<accession>A0A0S4LGM5</accession>
<dbReference type="GO" id="GO:0016020">
    <property type="term" value="C:membrane"/>
    <property type="evidence" value="ECO:0007669"/>
    <property type="project" value="UniProtKB-SubCell"/>
</dbReference>
<feature type="transmembrane region" description="Helical" evidence="7">
    <location>
        <begin position="375"/>
        <end position="394"/>
    </location>
</feature>
<evidence type="ECO:0000256" key="1">
    <source>
        <dbReference type="ARBA" id="ARBA00004141"/>
    </source>
</evidence>
<feature type="transmembrane region" description="Helical" evidence="7">
    <location>
        <begin position="406"/>
        <end position="425"/>
    </location>
</feature>
<evidence type="ECO:0000256" key="5">
    <source>
        <dbReference type="ARBA" id="ARBA00022989"/>
    </source>
</evidence>
<dbReference type="STRING" id="1742972.COMA1_30217"/>
<evidence type="ECO:0000259" key="8">
    <source>
        <dbReference type="PROSITE" id="PS50850"/>
    </source>
</evidence>